<dbReference type="PANTHER" id="PTHR14190:SF7">
    <property type="entry name" value="VACUOLAR PROTEIN SORTING-ASSOCIATED PROTEIN 52 HOMOLOG"/>
    <property type="match status" value="1"/>
</dbReference>
<dbReference type="Proteomes" id="UP001151582">
    <property type="component" value="Unassembled WGS sequence"/>
</dbReference>
<dbReference type="EMBL" id="JANBQB010000553">
    <property type="protein sequence ID" value="KAJ1975224.1"/>
    <property type="molecule type" value="Genomic_DNA"/>
</dbReference>
<dbReference type="GO" id="GO:0005829">
    <property type="term" value="C:cytosol"/>
    <property type="evidence" value="ECO:0007669"/>
    <property type="project" value="GOC"/>
</dbReference>
<reference evidence="8" key="1">
    <citation type="submission" date="2022-07" db="EMBL/GenBank/DDBJ databases">
        <title>Phylogenomic reconstructions and comparative analyses of Kickxellomycotina fungi.</title>
        <authorList>
            <person name="Reynolds N.K."/>
            <person name="Stajich J.E."/>
            <person name="Barry K."/>
            <person name="Grigoriev I.V."/>
            <person name="Crous P."/>
            <person name="Smith M.E."/>
        </authorList>
    </citation>
    <scope>NUCLEOTIDE SEQUENCE</scope>
    <source>
        <strain evidence="8">RSA 567</strain>
    </source>
</reference>
<comment type="subcellular location">
    <subcellularLocation>
        <location evidence="1">Golgi apparatus</location>
        <location evidence="1">trans-Golgi network</location>
    </subcellularLocation>
</comment>
<dbReference type="GO" id="GO:0015031">
    <property type="term" value="P:protein transport"/>
    <property type="evidence" value="ECO:0007669"/>
    <property type="project" value="UniProtKB-KW"/>
</dbReference>
<evidence type="ECO:0000256" key="4">
    <source>
        <dbReference type="ARBA" id="ARBA00022927"/>
    </source>
</evidence>
<evidence type="ECO:0000256" key="3">
    <source>
        <dbReference type="ARBA" id="ARBA00022448"/>
    </source>
</evidence>
<dbReference type="GO" id="GO:0042147">
    <property type="term" value="P:retrograde transport, endosome to Golgi"/>
    <property type="evidence" value="ECO:0007669"/>
    <property type="project" value="TreeGrafter"/>
</dbReference>
<keyword evidence="3" id="KW-0813">Transport</keyword>
<proteinExistence type="inferred from homology"/>
<dbReference type="AlphaFoldDB" id="A0A9W8B483"/>
<organism evidence="8 9">
    <name type="scientific">Dimargaris verticillata</name>
    <dbReference type="NCBI Taxonomy" id="2761393"/>
    <lineage>
        <taxon>Eukaryota</taxon>
        <taxon>Fungi</taxon>
        <taxon>Fungi incertae sedis</taxon>
        <taxon>Zoopagomycota</taxon>
        <taxon>Kickxellomycotina</taxon>
        <taxon>Dimargaritomycetes</taxon>
        <taxon>Dimargaritales</taxon>
        <taxon>Dimargaritaceae</taxon>
        <taxon>Dimargaris</taxon>
    </lineage>
</organism>
<dbReference type="GO" id="GO:0000938">
    <property type="term" value="C:GARP complex"/>
    <property type="evidence" value="ECO:0007669"/>
    <property type="project" value="TreeGrafter"/>
</dbReference>
<accession>A0A9W8B483</accession>
<dbReference type="OrthoDB" id="19482at2759"/>
<comment type="caution">
    <text evidence="8">The sequence shown here is derived from an EMBL/GenBank/DDBJ whole genome shotgun (WGS) entry which is preliminary data.</text>
</comment>
<protein>
    <submittedName>
        <fullName evidence="8">Vacuolar protein sorting-associated protein 52</fullName>
    </submittedName>
</protein>
<evidence type="ECO:0000256" key="1">
    <source>
        <dbReference type="ARBA" id="ARBA00004601"/>
    </source>
</evidence>
<name>A0A9W8B483_9FUNG</name>
<dbReference type="GO" id="GO:0032456">
    <property type="term" value="P:endocytic recycling"/>
    <property type="evidence" value="ECO:0007669"/>
    <property type="project" value="TreeGrafter"/>
</dbReference>
<dbReference type="GO" id="GO:0006896">
    <property type="term" value="P:Golgi to vacuole transport"/>
    <property type="evidence" value="ECO:0007669"/>
    <property type="project" value="TreeGrafter"/>
</dbReference>
<evidence type="ECO:0000313" key="9">
    <source>
        <dbReference type="Proteomes" id="UP001151582"/>
    </source>
</evidence>
<keyword evidence="4" id="KW-0653">Protein transport</keyword>
<dbReference type="InterPro" id="IPR048361">
    <property type="entry name" value="Vps52_C"/>
</dbReference>
<dbReference type="GO" id="GO:0019905">
    <property type="term" value="F:syntaxin binding"/>
    <property type="evidence" value="ECO:0007669"/>
    <property type="project" value="TreeGrafter"/>
</dbReference>
<dbReference type="Pfam" id="PF04129">
    <property type="entry name" value="Vps52_CC"/>
    <property type="match status" value="1"/>
</dbReference>
<evidence type="ECO:0000313" key="8">
    <source>
        <dbReference type="EMBL" id="KAJ1975224.1"/>
    </source>
</evidence>
<comment type="similarity">
    <text evidence="2">Belongs to the VPS52 family.</text>
</comment>
<sequence length="746" mass="83890">MANPTDVPAKATPSSSEALAALAATLLEKPATRKPKPRLPTMPETLSDQLAKLSVTQMDAQFHEFKEDQVIRDLLANGLDLKEQAQRFQGELRVAEVTHLDQYYQQRGRIQDLHHQIASCDDILDHMEQLLTGFQGKLGNINQSIQELQDASAAMTVKLQNRMQVATQLDKVVDGLVVPPDLVQAVCHADIDPAYVDHVQTLGLKLRYVRHQAHRSHPMAAVRDVQPELERLLLVSAARIRHFLLDKIKAVRTLTTNIQIIQRTVLTRYQGLNHFLIERHPETACEIRDNYIYTTRFYYAEHFDRYSRGLQRLLNVMADRSDLLGLDETTKFGGLFGTARPALKDRKYIFSLGDRLAIVTHPAPQVIIPHVAEDKKDKVPLEVLFRSYNLALIDNTTSEYEFVSQFFITPGTHHQHKGSDTAKAIFEHIFEPVCNTGLGLTRLLTEHSFDALGVLLCLRINYQLANELQHRRVPVLEKYINATNMQLWPRFQAIVALHTDSMKKLFTGSSKAAALSKQDVHPHFVTRRYAEFVASLLALNQDPPTNVVDQSLARLRTELEAMLLRISEGFGNRVTTLIFLINNYDLVVTILHENGFPSGSAAESDYFAQCKATCIAEYVEEQLDSYFGYLKSFVSATELATNNATPVAPAVFAPVVAEFNTTFKDSLANINAAVIRSFSNFKNGTTILHSVLGQLILYYSRFHQLYDRHVAKKTKGGGGSTAMAGQRTPVGVQNVMVEIKKYKSNF</sequence>
<feature type="domain" description="Vps52 C-terminal" evidence="7">
    <location>
        <begin position="298"/>
        <end position="608"/>
    </location>
</feature>
<dbReference type="PANTHER" id="PTHR14190">
    <property type="entry name" value="SUPPRESSOR OF ACTIN MUTATIONS 2/VACUOLAR PROTEIN SORTING 52"/>
    <property type="match status" value="1"/>
</dbReference>
<evidence type="ECO:0000256" key="2">
    <source>
        <dbReference type="ARBA" id="ARBA00008180"/>
    </source>
</evidence>
<dbReference type="InterPro" id="IPR007258">
    <property type="entry name" value="Vps52"/>
</dbReference>
<evidence type="ECO:0000259" key="6">
    <source>
        <dbReference type="Pfam" id="PF04129"/>
    </source>
</evidence>
<feature type="domain" description="Vps52 coiled-coil" evidence="6">
    <location>
        <begin position="103"/>
        <end position="276"/>
    </location>
</feature>
<keyword evidence="9" id="KW-1185">Reference proteome</keyword>
<evidence type="ECO:0000256" key="5">
    <source>
        <dbReference type="ARBA" id="ARBA00023034"/>
    </source>
</evidence>
<evidence type="ECO:0000259" key="7">
    <source>
        <dbReference type="Pfam" id="PF20655"/>
    </source>
</evidence>
<dbReference type="InterPro" id="IPR048319">
    <property type="entry name" value="Vps52_CC"/>
</dbReference>
<keyword evidence="5" id="KW-0333">Golgi apparatus</keyword>
<gene>
    <name evidence="8" type="primary">VPS52</name>
    <name evidence="8" type="ORF">H4R34_004416</name>
</gene>
<dbReference type="Pfam" id="PF20655">
    <property type="entry name" value="Vps52_C"/>
    <property type="match status" value="1"/>
</dbReference>